<name>A0A562TRN0_9SPHI</name>
<feature type="domain" description="Ig-like" evidence="2">
    <location>
        <begin position="39"/>
        <end position="109"/>
    </location>
</feature>
<dbReference type="RefSeq" id="WP_144915619.1">
    <property type="nucleotide sequence ID" value="NZ_VLLI01000014.1"/>
</dbReference>
<reference evidence="3 4" key="1">
    <citation type="submission" date="2019-07" db="EMBL/GenBank/DDBJ databases">
        <title>Genomic Encyclopedia of Archaeal and Bacterial Type Strains, Phase II (KMG-II): from individual species to whole genera.</title>
        <authorList>
            <person name="Goeker M."/>
        </authorList>
    </citation>
    <scope>NUCLEOTIDE SEQUENCE [LARGE SCALE GENOMIC DNA]</scope>
    <source>
        <strain evidence="3 4">ATCC BAA-1854</strain>
    </source>
</reference>
<dbReference type="GO" id="GO:0005975">
    <property type="term" value="P:carbohydrate metabolic process"/>
    <property type="evidence" value="ECO:0007669"/>
    <property type="project" value="UniProtKB-ARBA"/>
</dbReference>
<dbReference type="Pfam" id="PF13385">
    <property type="entry name" value="Laminin_G_3"/>
    <property type="match status" value="1"/>
</dbReference>
<comment type="caution">
    <text evidence="3">The sequence shown here is derived from an EMBL/GenBank/DDBJ whole genome shotgun (WGS) entry which is preliminary data.</text>
</comment>
<dbReference type="GO" id="GO:0030246">
    <property type="term" value="F:carbohydrate binding"/>
    <property type="evidence" value="ECO:0007669"/>
    <property type="project" value="UniProtKB-KW"/>
</dbReference>
<evidence type="ECO:0000313" key="3">
    <source>
        <dbReference type="EMBL" id="TWI95898.1"/>
    </source>
</evidence>
<dbReference type="OrthoDB" id="101122at2"/>
<dbReference type="AlphaFoldDB" id="A0A562TRN0"/>
<evidence type="ECO:0000259" key="1">
    <source>
        <dbReference type="Pfam" id="PF18962"/>
    </source>
</evidence>
<feature type="domain" description="Secretion system C-terminal sorting" evidence="1">
    <location>
        <begin position="1150"/>
        <end position="1225"/>
    </location>
</feature>
<dbReference type="GO" id="GO:0004553">
    <property type="term" value="F:hydrolase activity, hydrolyzing O-glycosyl compounds"/>
    <property type="evidence" value="ECO:0007669"/>
    <property type="project" value="UniProtKB-ARBA"/>
</dbReference>
<dbReference type="InterPro" id="IPR044023">
    <property type="entry name" value="Ig_7"/>
</dbReference>
<protein>
    <submittedName>
        <fullName evidence="3">Concanavalin A-like lectin/glucanase superfamily protein</fullName>
    </submittedName>
</protein>
<dbReference type="Gene3D" id="2.60.120.200">
    <property type="match status" value="1"/>
</dbReference>
<sequence>MIKMVTFNNLLTKISGTFILVFIFINNINAQIIGSVAVSGSPGCGAGSVTLTASGGLPAGGTYNWYATSTSTTVIATGATYLPQTSGTYYVSYTSAGIPSARVSGTATIVANPIIATAQSVTAGATLALPFTSGSTNDVSGSGNNGIAEGSPTVAQPTTDRFGAANNAYSFDGVSQYITTKTNITSAPQDFSISLWFNTTTTTGGKLAGWGNQQTGSSGNYDHHIYLNNAGQIYFGVYYNGFRCINTTASYNDGKWHHVVLTFSSTNGVKMYVDGVIKAEDSTNKVAETEAGYWRFGYDNLQNWPSPPTSYFYKGLLDDIAIFNHALTDADVYALYGGGAYQLCDGSVQLFANTVANSTYSWTGPNGFTSTLQNPINTNASPLGAYAVTVTQNAQCISTLNVSVNTPVVYTWTGNQSSDITLINNWNNTTFGISNQLPFFDGSVSLLIPNVTTCPQLTQSISVYNLTLNSGAKLDLNGQTLTIGCNIVNSGTINYSSTAFPTVIFNGTTATQTYTGSNTVNTAEFGNLTINNTYSTVSGGITTYGKVTIKGGPVDVFNTLTMTSGNLFVDNTNTGALTLKSNATTTAAVGIIPSAYSITGSVKVERYITGGAGYRGYRLLSSPVSSGTDSYSNKIYSVNYLKDSTFLTGTDGTAGGFSKAGNPTLYLYRENLAPLYSTFLNSNNRGVKDIANSPNYLIDGDGGGTTYYNIPVGNGFLFFFRGGLTTSSPYVSTSTPKPATLTTSGTLNQGSVQVIDWYNPNPSTPPNLGYTVIAGTPATPAGNSAVRGFNLVGNPYASSIDWNGFYNSNASLETIIGVNVNPTAWEFITVSDAYGTYNAQTGASTNGGTNIIGSGQGFFVKASGAGSATLQFTENAKSSAQHTGATILALEKSAGTAAYSQDLRLSLSKDTTSKNEVLIGFNQGSTKKYNQREDDLFFPGQSSPQSAWVTSVDSFKVVSKWFTLPKINQPDTANIGVSALTSGQYTLTRTELKAVPAVYDLWLIDTYKKDSLDIKNNSSYIFNIDLNDTASFGKNRFKVIIREDAALAIHLLDFTAVKVTGGAKIDWKTENEQNYTTFIVERSTDNGVTFTAIDSFLSDARGSYSFLDKNPVNGIDLYRLKVLAIDSTVSYSNIVRLIYGSSTNIPNVMIYPNPTSGIVNVTVVQNNAAYLDTQSTGAKLYDIKIISITGSVILTGTLSQAVWQGNVSNFPPSTYIVRVLNDSNKSLVGEAPFIKR</sequence>
<evidence type="ECO:0000259" key="2">
    <source>
        <dbReference type="Pfam" id="PF19081"/>
    </source>
</evidence>
<keyword evidence="4" id="KW-1185">Reference proteome</keyword>
<dbReference type="EMBL" id="VLLI01000014">
    <property type="protein sequence ID" value="TWI95898.1"/>
    <property type="molecule type" value="Genomic_DNA"/>
</dbReference>
<dbReference type="Gene3D" id="2.60.40.10">
    <property type="entry name" value="Immunoglobulins"/>
    <property type="match status" value="2"/>
</dbReference>
<dbReference type="InterPro" id="IPR013783">
    <property type="entry name" value="Ig-like_fold"/>
</dbReference>
<organism evidence="3 4">
    <name type="scientific">Mucilaginibacter frigoritolerans</name>
    <dbReference type="NCBI Taxonomy" id="652788"/>
    <lineage>
        <taxon>Bacteria</taxon>
        <taxon>Pseudomonadati</taxon>
        <taxon>Bacteroidota</taxon>
        <taxon>Sphingobacteriia</taxon>
        <taxon>Sphingobacteriales</taxon>
        <taxon>Sphingobacteriaceae</taxon>
        <taxon>Mucilaginibacter</taxon>
    </lineage>
</organism>
<proteinExistence type="predicted"/>
<dbReference type="Proteomes" id="UP000317010">
    <property type="component" value="Unassembled WGS sequence"/>
</dbReference>
<dbReference type="InterPro" id="IPR026444">
    <property type="entry name" value="Secre_tail"/>
</dbReference>
<dbReference type="Pfam" id="PF19081">
    <property type="entry name" value="Ig_7"/>
    <property type="match status" value="1"/>
</dbReference>
<dbReference type="InterPro" id="IPR013320">
    <property type="entry name" value="ConA-like_dom_sf"/>
</dbReference>
<evidence type="ECO:0000313" key="4">
    <source>
        <dbReference type="Proteomes" id="UP000317010"/>
    </source>
</evidence>
<dbReference type="Pfam" id="PF18962">
    <property type="entry name" value="Por_Secre_tail"/>
    <property type="match status" value="1"/>
</dbReference>
<keyword evidence="3" id="KW-0430">Lectin</keyword>
<gene>
    <name evidence="3" type="ORF">JN11_04173</name>
</gene>
<dbReference type="SUPFAM" id="SSF49899">
    <property type="entry name" value="Concanavalin A-like lectins/glucanases"/>
    <property type="match status" value="1"/>
</dbReference>
<accession>A0A562TRN0</accession>